<keyword evidence="1" id="KW-0732">Signal</keyword>
<feature type="chain" id="PRO_5045915914" description="Type 1 fimbrial protein" evidence="1">
    <location>
        <begin position="21"/>
        <end position="108"/>
    </location>
</feature>
<protein>
    <recommendedName>
        <fullName evidence="4">Type 1 fimbrial protein</fullName>
    </recommendedName>
</protein>
<evidence type="ECO:0008006" key="4">
    <source>
        <dbReference type="Google" id="ProtNLM"/>
    </source>
</evidence>
<accession>A0ABT0F1E8</accession>
<reference evidence="2 3" key="1">
    <citation type="submission" date="2022-02" db="EMBL/GenBank/DDBJ databases">
        <title>Comparative genomics of the first Antarctic Pseudomonas spp. capable of biotransforming 2,4,6-Trinitrotoluene.</title>
        <authorList>
            <person name="Cabrera M.A."/>
            <person name="Marquez S.L."/>
            <person name="Perez-Donoso J.M."/>
        </authorList>
    </citation>
    <scope>NUCLEOTIDE SEQUENCE [LARGE SCALE GENOMIC DNA]</scope>
    <source>
        <strain evidence="2 3">TNT19</strain>
    </source>
</reference>
<feature type="signal peptide" evidence="1">
    <location>
        <begin position="1"/>
        <end position="20"/>
    </location>
</feature>
<proteinExistence type="predicted"/>
<dbReference type="EMBL" id="JAKNRW010000013">
    <property type="protein sequence ID" value="MCK1791821.1"/>
    <property type="molecule type" value="Genomic_DNA"/>
</dbReference>
<evidence type="ECO:0000256" key="1">
    <source>
        <dbReference type="SAM" id="SignalP"/>
    </source>
</evidence>
<name>A0ABT0F1E8_9PSED</name>
<gene>
    <name evidence="2" type="ORF">L9059_16825</name>
</gene>
<keyword evidence="3" id="KW-1185">Reference proteome</keyword>
<evidence type="ECO:0000313" key="3">
    <source>
        <dbReference type="Proteomes" id="UP001299876"/>
    </source>
</evidence>
<dbReference type="RefSeq" id="WP_247292106.1">
    <property type="nucleotide sequence ID" value="NZ_JAKNRW010000013.1"/>
</dbReference>
<sequence length="108" mass="11336">MKFTVMISSALLLVPLALSAAPANMSGRISFVGHIAEFTCAVQSTRAVQFSESRNLQVIPGVDLEVSTHENICAGGSLPLSATFEALADNEAISVSKPVRGIVTVTYL</sequence>
<evidence type="ECO:0000313" key="2">
    <source>
        <dbReference type="EMBL" id="MCK1791821.1"/>
    </source>
</evidence>
<organism evidence="2 3">
    <name type="scientific">Pseudomonas violetae</name>
    <dbReference type="NCBI Taxonomy" id="2915813"/>
    <lineage>
        <taxon>Bacteria</taxon>
        <taxon>Pseudomonadati</taxon>
        <taxon>Pseudomonadota</taxon>
        <taxon>Gammaproteobacteria</taxon>
        <taxon>Pseudomonadales</taxon>
        <taxon>Pseudomonadaceae</taxon>
        <taxon>Pseudomonas</taxon>
    </lineage>
</organism>
<comment type="caution">
    <text evidence="2">The sequence shown here is derived from an EMBL/GenBank/DDBJ whole genome shotgun (WGS) entry which is preliminary data.</text>
</comment>
<dbReference type="Proteomes" id="UP001299876">
    <property type="component" value="Unassembled WGS sequence"/>
</dbReference>